<reference evidence="2 3" key="1">
    <citation type="submission" date="2016-10" db="EMBL/GenBank/DDBJ databases">
        <authorList>
            <person name="de Groot N.N."/>
        </authorList>
    </citation>
    <scope>NUCLEOTIDE SEQUENCE [LARGE SCALE GENOMIC DNA]</scope>
    <source>
        <strain evidence="2 3">CGMCC 4.1877</strain>
    </source>
</reference>
<dbReference type="STRING" id="260086.SAMN05216207_102647"/>
<dbReference type="InterPro" id="IPR003737">
    <property type="entry name" value="GlcNAc_PI_deacetylase-related"/>
</dbReference>
<sequence length="274" mass="29796">MEPSRPTRLPRAAPVPDHCGVIDDEQRTATDDRSHTRIERALVIAAHPDDIDFSCSGTVAVWSDAGVAVTYCLVTDGDAGGFDPAVPRSEIAGIRRAEQRAAAAHVGVEDLVFLGYPDGRLTVTLELRRDLARVIRQVRPDRVVVQRPVRDLASMYGSHPDHTAAGEAALCAVYPDARNPYAFPELADEGFAAHTVEEVWVIEEAAGEDPSAARDVDITATFDRKMAALRAHESQTAHMTGLEDMIGRWAGAQAKRARFPHGALVESFRALDTR</sequence>
<gene>
    <name evidence="2" type="ORF">SAMN05216207_102647</name>
</gene>
<evidence type="ECO:0000313" key="3">
    <source>
        <dbReference type="Proteomes" id="UP000199614"/>
    </source>
</evidence>
<dbReference type="AlphaFoldDB" id="A0A1I5DHB9"/>
<name>A0A1I5DHB9_PSUAM</name>
<dbReference type="InterPro" id="IPR024078">
    <property type="entry name" value="LmbE-like_dom_sf"/>
</dbReference>
<dbReference type="EMBL" id="FOUY01000026">
    <property type="protein sequence ID" value="SFN98527.1"/>
    <property type="molecule type" value="Genomic_DNA"/>
</dbReference>
<dbReference type="Pfam" id="PF02585">
    <property type="entry name" value="PIG-L"/>
    <property type="match status" value="1"/>
</dbReference>
<dbReference type="SUPFAM" id="SSF102588">
    <property type="entry name" value="LmbE-like"/>
    <property type="match status" value="1"/>
</dbReference>
<keyword evidence="1" id="KW-0862">Zinc</keyword>
<dbReference type="PANTHER" id="PTHR12993">
    <property type="entry name" value="N-ACETYLGLUCOSAMINYL-PHOSPHATIDYLINOSITOL DE-N-ACETYLASE-RELATED"/>
    <property type="match status" value="1"/>
</dbReference>
<keyword evidence="3" id="KW-1185">Reference proteome</keyword>
<evidence type="ECO:0000256" key="1">
    <source>
        <dbReference type="ARBA" id="ARBA00022833"/>
    </source>
</evidence>
<proteinExistence type="predicted"/>
<dbReference type="GO" id="GO:0016137">
    <property type="term" value="P:glycoside metabolic process"/>
    <property type="evidence" value="ECO:0007669"/>
    <property type="project" value="UniProtKB-ARBA"/>
</dbReference>
<protein>
    <submittedName>
        <fullName evidence="2">N-acetylglucosaminyl deacetylase, LmbE family</fullName>
    </submittedName>
</protein>
<dbReference type="Gene3D" id="3.40.50.10320">
    <property type="entry name" value="LmbE-like"/>
    <property type="match status" value="1"/>
</dbReference>
<evidence type="ECO:0000313" key="2">
    <source>
        <dbReference type="EMBL" id="SFN98527.1"/>
    </source>
</evidence>
<dbReference type="GO" id="GO:0016811">
    <property type="term" value="F:hydrolase activity, acting on carbon-nitrogen (but not peptide) bonds, in linear amides"/>
    <property type="evidence" value="ECO:0007669"/>
    <property type="project" value="TreeGrafter"/>
</dbReference>
<organism evidence="2 3">
    <name type="scientific">Pseudonocardia ammonioxydans</name>
    <dbReference type="NCBI Taxonomy" id="260086"/>
    <lineage>
        <taxon>Bacteria</taxon>
        <taxon>Bacillati</taxon>
        <taxon>Actinomycetota</taxon>
        <taxon>Actinomycetes</taxon>
        <taxon>Pseudonocardiales</taxon>
        <taxon>Pseudonocardiaceae</taxon>
        <taxon>Pseudonocardia</taxon>
    </lineage>
</organism>
<accession>A0A1I5DHB9</accession>
<dbReference type="PANTHER" id="PTHR12993:SF28">
    <property type="entry name" value="LMBE FAMILY PROTEIN"/>
    <property type="match status" value="1"/>
</dbReference>
<dbReference type="Proteomes" id="UP000199614">
    <property type="component" value="Unassembled WGS sequence"/>
</dbReference>